<dbReference type="InterPro" id="IPR035990">
    <property type="entry name" value="TIM_sf"/>
</dbReference>
<feature type="active site" description="Proton acceptor" evidence="7">
    <location>
        <position position="162"/>
    </location>
</feature>
<evidence type="ECO:0000256" key="2">
    <source>
        <dbReference type="ARBA" id="ARBA00007422"/>
    </source>
</evidence>
<dbReference type="GO" id="GO:0006094">
    <property type="term" value="P:gluconeogenesis"/>
    <property type="evidence" value="ECO:0007669"/>
    <property type="project" value="UniProtKB-UniRule"/>
</dbReference>
<evidence type="ECO:0000256" key="8">
    <source>
        <dbReference type="RuleBase" id="RU363013"/>
    </source>
</evidence>
<dbReference type="GO" id="GO:0006096">
    <property type="term" value="P:glycolytic process"/>
    <property type="evidence" value="ECO:0007669"/>
    <property type="project" value="UniProtKB-UniRule"/>
</dbReference>
<name>A0A7C3J6N1_UNCW3</name>
<evidence type="ECO:0000256" key="7">
    <source>
        <dbReference type="HAMAP-Rule" id="MF_00147"/>
    </source>
</evidence>
<comment type="subcellular location">
    <subcellularLocation>
        <location evidence="7 8">Cytoplasm</location>
    </subcellularLocation>
</comment>
<keyword evidence="6 7" id="KW-0413">Isomerase</keyword>
<dbReference type="EMBL" id="DSTT01000005">
    <property type="protein sequence ID" value="HFK24190.1"/>
    <property type="molecule type" value="Genomic_DNA"/>
</dbReference>
<feature type="binding site" evidence="7">
    <location>
        <position position="168"/>
    </location>
    <ligand>
        <name>substrate</name>
    </ligand>
</feature>
<evidence type="ECO:0000256" key="5">
    <source>
        <dbReference type="ARBA" id="ARBA00023152"/>
    </source>
</evidence>
<dbReference type="PROSITE" id="PS51440">
    <property type="entry name" value="TIM_2"/>
    <property type="match status" value="1"/>
</dbReference>
<comment type="function">
    <text evidence="7">Involved in the gluconeogenesis. Catalyzes stereospecifically the conversion of dihydroxyacetone phosphate (DHAP) to D-glyceraldehyde-3-phosphate (G3P).</text>
</comment>
<dbReference type="AlphaFoldDB" id="A0A7C3J6N1"/>
<dbReference type="PANTHER" id="PTHR21139">
    <property type="entry name" value="TRIOSEPHOSPHATE ISOMERASE"/>
    <property type="match status" value="1"/>
</dbReference>
<dbReference type="UniPathway" id="UPA00138"/>
<proteinExistence type="inferred from homology"/>
<dbReference type="GO" id="GO:0046166">
    <property type="term" value="P:glyceraldehyde-3-phosphate biosynthetic process"/>
    <property type="evidence" value="ECO:0007669"/>
    <property type="project" value="TreeGrafter"/>
</dbReference>
<comment type="pathway">
    <text evidence="1 7 8">Carbohydrate degradation; glycolysis; D-glyceraldehyde 3-phosphate from glycerone phosphate: step 1/1.</text>
</comment>
<keyword evidence="5 7" id="KW-0324">Glycolysis</keyword>
<dbReference type="InterPro" id="IPR000652">
    <property type="entry name" value="Triosephosphate_isomerase"/>
</dbReference>
<dbReference type="SUPFAM" id="SSF51351">
    <property type="entry name" value="Triosephosphate isomerase (TIM)"/>
    <property type="match status" value="1"/>
</dbReference>
<comment type="similarity">
    <text evidence="2 7 8">Belongs to the triosephosphate isomerase family.</text>
</comment>
<accession>A0A7C3J6N1</accession>
<comment type="pathway">
    <text evidence="7 8">Carbohydrate biosynthesis; gluconeogenesis.</text>
</comment>
<dbReference type="CDD" id="cd00311">
    <property type="entry name" value="TIM"/>
    <property type="match status" value="1"/>
</dbReference>
<dbReference type="GO" id="GO:0019563">
    <property type="term" value="P:glycerol catabolic process"/>
    <property type="evidence" value="ECO:0007669"/>
    <property type="project" value="TreeGrafter"/>
</dbReference>
<feature type="active site" description="Electrophile" evidence="7">
    <location>
        <position position="91"/>
    </location>
</feature>
<dbReference type="GO" id="GO:0005829">
    <property type="term" value="C:cytosol"/>
    <property type="evidence" value="ECO:0007669"/>
    <property type="project" value="TreeGrafter"/>
</dbReference>
<dbReference type="Gene3D" id="3.20.20.70">
    <property type="entry name" value="Aldolase class I"/>
    <property type="match status" value="1"/>
</dbReference>
<gene>
    <name evidence="7" type="primary">tpiA</name>
    <name evidence="9" type="ORF">ENS15_06025</name>
</gene>
<feature type="binding site" evidence="7">
    <location>
        <begin position="229"/>
        <end position="230"/>
    </location>
    <ligand>
        <name>substrate</name>
    </ligand>
</feature>
<dbReference type="InterPro" id="IPR022896">
    <property type="entry name" value="TrioseP_Isoase_bac/euk"/>
</dbReference>
<dbReference type="NCBIfam" id="TIGR00419">
    <property type="entry name" value="tim"/>
    <property type="match status" value="1"/>
</dbReference>
<dbReference type="PANTHER" id="PTHR21139:SF42">
    <property type="entry name" value="TRIOSEPHOSPHATE ISOMERASE"/>
    <property type="match status" value="1"/>
</dbReference>
<dbReference type="InterPro" id="IPR020861">
    <property type="entry name" value="Triosephosphate_isomerase_AS"/>
</dbReference>
<keyword evidence="4 7" id="KW-0963">Cytoplasm</keyword>
<protein>
    <recommendedName>
        <fullName evidence="7 8">Triosephosphate isomerase</fullName>
        <shortName evidence="7">TIM</shortName>
        <shortName evidence="7">TPI</shortName>
        <ecNumber evidence="7 8">5.3.1.1</ecNumber>
    </recommendedName>
    <alternativeName>
        <fullName evidence="7">Triose-phosphate isomerase</fullName>
    </alternativeName>
</protein>
<dbReference type="EC" id="5.3.1.1" evidence="7 8"/>
<evidence type="ECO:0000313" key="9">
    <source>
        <dbReference type="EMBL" id="HFK24190.1"/>
    </source>
</evidence>
<evidence type="ECO:0000256" key="3">
    <source>
        <dbReference type="ARBA" id="ARBA00022432"/>
    </source>
</evidence>
<feature type="binding site" evidence="7">
    <location>
        <begin position="9"/>
        <end position="11"/>
    </location>
    <ligand>
        <name>substrate</name>
    </ligand>
</feature>
<feature type="binding site" evidence="7">
    <location>
        <position position="208"/>
    </location>
    <ligand>
        <name>substrate</name>
    </ligand>
</feature>
<dbReference type="FunFam" id="3.20.20.70:FF:000016">
    <property type="entry name" value="Triosephosphate isomerase"/>
    <property type="match status" value="1"/>
</dbReference>
<evidence type="ECO:0000256" key="4">
    <source>
        <dbReference type="ARBA" id="ARBA00022490"/>
    </source>
</evidence>
<comment type="caution">
    <text evidence="9">The sequence shown here is derived from an EMBL/GenBank/DDBJ whole genome shotgun (WGS) entry which is preliminary data.</text>
</comment>
<evidence type="ECO:0000256" key="6">
    <source>
        <dbReference type="ARBA" id="ARBA00023235"/>
    </source>
</evidence>
<dbReference type="InterPro" id="IPR013785">
    <property type="entry name" value="Aldolase_TIM"/>
</dbReference>
<dbReference type="HAMAP" id="MF_00147_B">
    <property type="entry name" value="TIM_B"/>
    <property type="match status" value="1"/>
</dbReference>
<dbReference type="Pfam" id="PF00121">
    <property type="entry name" value="TIM"/>
    <property type="match status" value="1"/>
</dbReference>
<sequence>MRKVYVAGNWKMNLIDDILPLKDFSKYVKNDLEVIVFPPFTHLQRYREILKDSKIKVGAQNVFYEDKGAFTGEISCRFLEEFGCEYVILGHSERRNIFKESDELVSLKIKKILSTNIKPILCVGEKEEERSLNKQKFVVENQLKISLGGIENNFKNIIIAYEPVWAIGTGKNATPYDAQEMHSFIREQLSSLFGKNISFDISILYGGSVNEENVKDLFREDDVDGVLVGGASLKCDKFKKIIEIVDKSLI</sequence>
<keyword evidence="3 7" id="KW-0312">Gluconeogenesis</keyword>
<dbReference type="PROSITE" id="PS00171">
    <property type="entry name" value="TIM_1"/>
    <property type="match status" value="1"/>
</dbReference>
<reference evidence="9" key="1">
    <citation type="journal article" date="2020" name="mSystems">
        <title>Genome- and Community-Level Interaction Insights into Carbon Utilization and Element Cycling Functions of Hydrothermarchaeota in Hydrothermal Sediment.</title>
        <authorList>
            <person name="Zhou Z."/>
            <person name="Liu Y."/>
            <person name="Xu W."/>
            <person name="Pan J."/>
            <person name="Luo Z.H."/>
            <person name="Li M."/>
        </authorList>
    </citation>
    <scope>NUCLEOTIDE SEQUENCE [LARGE SCALE GENOMIC DNA]</scope>
    <source>
        <strain evidence="9">SpSt-464</strain>
    </source>
</reference>
<comment type="subunit">
    <text evidence="7 8">Homodimer.</text>
</comment>
<organism evidence="9">
    <name type="scientific">candidate division WOR-3 bacterium</name>
    <dbReference type="NCBI Taxonomy" id="2052148"/>
    <lineage>
        <taxon>Bacteria</taxon>
        <taxon>Bacteria division WOR-3</taxon>
    </lineage>
</organism>
<dbReference type="GO" id="GO:0004807">
    <property type="term" value="F:triose-phosphate isomerase activity"/>
    <property type="evidence" value="ECO:0007669"/>
    <property type="project" value="UniProtKB-UniRule"/>
</dbReference>
<dbReference type="UniPathway" id="UPA00109">
    <property type="reaction ID" value="UER00189"/>
</dbReference>
<evidence type="ECO:0000256" key="1">
    <source>
        <dbReference type="ARBA" id="ARBA00004680"/>
    </source>
</evidence>
<comment type="catalytic activity">
    <reaction evidence="7 8">
        <text>D-glyceraldehyde 3-phosphate = dihydroxyacetone phosphate</text>
        <dbReference type="Rhea" id="RHEA:18585"/>
        <dbReference type="ChEBI" id="CHEBI:57642"/>
        <dbReference type="ChEBI" id="CHEBI:59776"/>
        <dbReference type="EC" id="5.3.1.1"/>
    </reaction>
</comment>